<feature type="non-terminal residue" evidence="1">
    <location>
        <position position="1"/>
    </location>
</feature>
<protein>
    <submittedName>
        <fullName evidence="1">Uncharacterized protein</fullName>
    </submittedName>
</protein>
<dbReference type="AlphaFoldDB" id="A0A147B6E7"/>
<reference evidence="1" key="1">
    <citation type="submission" date="2016-03" db="EMBL/GenBank/DDBJ databases">
        <title>Gut transcriptome analysis on engorged females of Ornithodoros mimon (Acari: Argasidae) and phylogenetic inferences of soft ticks.</title>
        <authorList>
            <person name="Landulfo G.A."/>
            <person name="Giovanni D."/>
            <person name="Carvalho E."/>
            <person name="Junqueira-de-Azevedo I."/>
            <person name="Patane J."/>
            <person name="Mendoca R."/>
            <person name="Barros-Battesti D."/>
        </authorList>
    </citation>
    <scope>NUCLEOTIDE SEQUENCE</scope>
    <source>
        <strain evidence="1">Females</strain>
        <tissue evidence="1">Gut</tissue>
    </source>
</reference>
<organism evidence="1">
    <name type="scientific">Alectorobius mimon</name>
    <dbReference type="NCBI Taxonomy" id="360319"/>
    <lineage>
        <taxon>Eukaryota</taxon>
        <taxon>Metazoa</taxon>
        <taxon>Ecdysozoa</taxon>
        <taxon>Arthropoda</taxon>
        <taxon>Chelicerata</taxon>
        <taxon>Arachnida</taxon>
        <taxon>Acari</taxon>
        <taxon>Parasitiformes</taxon>
        <taxon>Ixodida</taxon>
        <taxon>Ixodoidea</taxon>
        <taxon>Argasidae</taxon>
        <taxon>Ornithodorinae</taxon>
        <taxon>Alectorobius</taxon>
    </lineage>
</organism>
<evidence type="ECO:0000313" key="1">
    <source>
        <dbReference type="EMBL" id="JAR86359.1"/>
    </source>
</evidence>
<sequence length="151" mass="17109">KANKYLVIAHYNTCYLTSYVTFAVNPSKWEGSLFPERLTNSGGEYLLGFSELVVVDGGSEDVRSPLHQVDTDTAETHTQGRHKVCEVFFSKRETSEHFFNLFREDFSSLLQCVFLSLRNSLVQRAFDFLPRSFQNPYGTAVRSSSNASCSK</sequence>
<dbReference type="EMBL" id="GEIB01002159">
    <property type="protein sequence ID" value="JAR86359.1"/>
    <property type="molecule type" value="Transcribed_RNA"/>
</dbReference>
<name>A0A147B6E7_9ACAR</name>
<proteinExistence type="predicted"/>
<accession>A0A147B6E7</accession>